<reference evidence="2 3" key="1">
    <citation type="journal article" date="2021" name="Microbiol. Spectr.">
        <title>A Single Bacterium Capable of Oxidation and Reduction of Iron at Circumneutral pH.</title>
        <authorList>
            <person name="Kato S."/>
            <person name="Ohkuma M."/>
        </authorList>
    </citation>
    <scope>NUCLEOTIDE SEQUENCE [LARGE SCALE GENOMIC DNA]</scope>
    <source>
        <strain evidence="2 3">MIZ03</strain>
    </source>
</reference>
<feature type="transmembrane region" description="Helical" evidence="1">
    <location>
        <begin position="15"/>
        <end position="33"/>
    </location>
</feature>
<proteinExistence type="predicted"/>
<protein>
    <submittedName>
        <fullName evidence="2">Uncharacterized protein</fullName>
    </submittedName>
</protein>
<keyword evidence="1" id="KW-1133">Transmembrane helix</keyword>
<sequence>MDNFRNDLSFIEARPLVLVWVVLIAMDLIVLWFPPLTPPALSRPAGRKRGLTAVFGLVFELRPDKAAANGVV</sequence>
<organism evidence="2 3">
    <name type="scientific">Rhodoferax lithotrophicus</name>
    <dbReference type="NCBI Taxonomy" id="2798804"/>
    <lineage>
        <taxon>Bacteria</taxon>
        <taxon>Pseudomonadati</taxon>
        <taxon>Pseudomonadota</taxon>
        <taxon>Betaproteobacteria</taxon>
        <taxon>Burkholderiales</taxon>
        <taxon>Comamonadaceae</taxon>
        <taxon>Rhodoferax</taxon>
    </lineage>
</organism>
<keyword evidence="3" id="KW-1185">Reference proteome</keyword>
<keyword evidence="1" id="KW-0812">Transmembrane</keyword>
<dbReference type="EMBL" id="AP024238">
    <property type="protein sequence ID" value="BCO25208.1"/>
    <property type="molecule type" value="Genomic_DNA"/>
</dbReference>
<dbReference type="Proteomes" id="UP000824366">
    <property type="component" value="Chromosome"/>
</dbReference>
<name>A0ABM7MG94_9BURK</name>
<evidence type="ECO:0000256" key="1">
    <source>
        <dbReference type="SAM" id="Phobius"/>
    </source>
</evidence>
<gene>
    <name evidence="2" type="ORF">MIZ03_0068</name>
</gene>
<accession>A0ABM7MG94</accession>
<keyword evidence="1" id="KW-0472">Membrane</keyword>
<evidence type="ECO:0000313" key="3">
    <source>
        <dbReference type="Proteomes" id="UP000824366"/>
    </source>
</evidence>
<evidence type="ECO:0000313" key="2">
    <source>
        <dbReference type="EMBL" id="BCO25208.1"/>
    </source>
</evidence>